<dbReference type="Proteomes" id="UP001310387">
    <property type="component" value="Unassembled WGS sequence"/>
</dbReference>
<accession>A0ABU7ZA63</accession>
<reference evidence="1" key="2">
    <citation type="submission" date="2024-02" db="EMBL/GenBank/DDBJ databases">
        <authorList>
            <person name="Prathaban M."/>
            <person name="Mythili R."/>
            <person name="Sharmila Devi N."/>
            <person name="Sobanaa M."/>
            <person name="Prathiviraj R."/>
            <person name="Selvin J."/>
        </authorList>
    </citation>
    <scope>NUCLEOTIDE SEQUENCE</scope>
    <source>
        <strain evidence="1">MP1014</strain>
    </source>
</reference>
<dbReference type="EMBL" id="JBAGLP010000118">
    <property type="protein sequence ID" value="MEG3616308.1"/>
    <property type="molecule type" value="Genomic_DNA"/>
</dbReference>
<organism evidence="1 2">
    <name type="scientific">Isoptericola haloaureus</name>
    <dbReference type="NCBI Taxonomy" id="1542902"/>
    <lineage>
        <taxon>Bacteria</taxon>
        <taxon>Bacillati</taxon>
        <taxon>Actinomycetota</taxon>
        <taxon>Actinomycetes</taxon>
        <taxon>Micrococcales</taxon>
        <taxon>Promicromonosporaceae</taxon>
        <taxon>Isoptericola</taxon>
    </lineage>
</organism>
<gene>
    <name evidence="1" type="ORF">V5O49_14350</name>
</gene>
<evidence type="ECO:0000313" key="2">
    <source>
        <dbReference type="Proteomes" id="UP001310387"/>
    </source>
</evidence>
<dbReference type="RefSeq" id="WP_332902795.1">
    <property type="nucleotide sequence ID" value="NZ_JBAGLP010000118.1"/>
</dbReference>
<comment type="caution">
    <text evidence="1">The sequence shown here is derived from an EMBL/GenBank/DDBJ whole genome shotgun (WGS) entry which is preliminary data.</text>
</comment>
<evidence type="ECO:0000313" key="1">
    <source>
        <dbReference type="EMBL" id="MEG3616308.1"/>
    </source>
</evidence>
<keyword evidence="2" id="KW-1185">Reference proteome</keyword>
<sequence>MRNPTVTDVRAAVRWALSHDLAALRDYREVALLEPSARWQADATLVARWQQATGNAVTVAWTRDPVPLPRATR</sequence>
<proteinExistence type="predicted"/>
<protein>
    <submittedName>
        <fullName evidence="1">Uncharacterized protein</fullName>
    </submittedName>
</protein>
<reference evidence="1" key="1">
    <citation type="journal article" date="2024" name="Antonie Van Leeuwenhoek">
        <title>Isoptericola haloaureus sp. nov., a dimorphic actinobacterium isolated from mangrove sediments of southeast India, implicating biosaline agricultural significance through nitrogen fixation and salt tolerance genes.</title>
        <authorList>
            <person name="Prathaban M."/>
            <person name="Prathiviraj R."/>
            <person name="Ravichandran M."/>
            <person name="Natarajan S.D."/>
            <person name="Sobanaa M."/>
            <person name="Hari Krishna Kumar S."/>
            <person name="Chandrasekar V."/>
            <person name="Selvin J."/>
        </authorList>
    </citation>
    <scope>NUCLEOTIDE SEQUENCE</scope>
    <source>
        <strain evidence="1">MP1014</strain>
    </source>
</reference>
<name>A0ABU7ZA63_9MICO</name>